<evidence type="ECO:0000313" key="2">
    <source>
        <dbReference type="Proteomes" id="UP001177003"/>
    </source>
</evidence>
<gene>
    <name evidence="1" type="ORF">LSALG_LOCUS26790</name>
</gene>
<organism evidence="1 2">
    <name type="scientific">Lactuca saligna</name>
    <name type="common">Willowleaf lettuce</name>
    <dbReference type="NCBI Taxonomy" id="75948"/>
    <lineage>
        <taxon>Eukaryota</taxon>
        <taxon>Viridiplantae</taxon>
        <taxon>Streptophyta</taxon>
        <taxon>Embryophyta</taxon>
        <taxon>Tracheophyta</taxon>
        <taxon>Spermatophyta</taxon>
        <taxon>Magnoliopsida</taxon>
        <taxon>eudicotyledons</taxon>
        <taxon>Gunneridae</taxon>
        <taxon>Pentapetalae</taxon>
        <taxon>asterids</taxon>
        <taxon>campanulids</taxon>
        <taxon>Asterales</taxon>
        <taxon>Asteraceae</taxon>
        <taxon>Cichorioideae</taxon>
        <taxon>Cichorieae</taxon>
        <taxon>Lactucinae</taxon>
        <taxon>Lactuca</taxon>
    </lineage>
</organism>
<accession>A0AA36E8U0</accession>
<dbReference type="EMBL" id="OX465081">
    <property type="protein sequence ID" value="CAI9287426.1"/>
    <property type="molecule type" value="Genomic_DNA"/>
</dbReference>
<evidence type="ECO:0000313" key="1">
    <source>
        <dbReference type="EMBL" id="CAI9287426.1"/>
    </source>
</evidence>
<dbReference type="Proteomes" id="UP001177003">
    <property type="component" value="Chromosome 5"/>
</dbReference>
<proteinExistence type="predicted"/>
<protein>
    <submittedName>
        <fullName evidence="1">Uncharacterized protein</fullName>
    </submittedName>
</protein>
<reference evidence="1" key="1">
    <citation type="submission" date="2023-04" db="EMBL/GenBank/DDBJ databases">
        <authorList>
            <person name="Vijverberg K."/>
            <person name="Xiong W."/>
            <person name="Schranz E."/>
        </authorList>
    </citation>
    <scope>NUCLEOTIDE SEQUENCE</scope>
</reference>
<dbReference type="AlphaFoldDB" id="A0AA36E8U0"/>
<sequence>MSQHARVCWIALGGRGNVGSTGPALPYRLAIRVVSRVRSSIPAPSGLPAGVPEEKDRLRSDGLLLRSHKDTFLILVSFWHEKTMKRSCDQTCDRMDKAAIASTGYAIASPKFCLFFDRHSSFQAVLDHSSAPFLDLDSRYASKYPLTRPEVT</sequence>
<keyword evidence="2" id="KW-1185">Reference proteome</keyword>
<name>A0AA36E8U0_LACSI</name>